<dbReference type="OrthoDB" id="9922773at2759"/>
<dbReference type="Pfam" id="PF01753">
    <property type="entry name" value="zf-MYND"/>
    <property type="match status" value="1"/>
</dbReference>
<evidence type="ECO:0000313" key="7">
    <source>
        <dbReference type="Proteomes" id="UP000027195"/>
    </source>
</evidence>
<gene>
    <name evidence="6" type="ORF">BOTBODRAFT_33768</name>
</gene>
<dbReference type="PROSITE" id="PS50865">
    <property type="entry name" value="ZF_MYND_2"/>
    <property type="match status" value="1"/>
</dbReference>
<reference evidence="7" key="1">
    <citation type="journal article" date="2014" name="Proc. Natl. Acad. Sci. U.S.A.">
        <title>Extensive sampling of basidiomycete genomes demonstrates inadequacy of the white-rot/brown-rot paradigm for wood decay fungi.</title>
        <authorList>
            <person name="Riley R."/>
            <person name="Salamov A.A."/>
            <person name="Brown D.W."/>
            <person name="Nagy L.G."/>
            <person name="Floudas D."/>
            <person name="Held B.W."/>
            <person name="Levasseur A."/>
            <person name="Lombard V."/>
            <person name="Morin E."/>
            <person name="Otillar R."/>
            <person name="Lindquist E.A."/>
            <person name="Sun H."/>
            <person name="LaButti K.M."/>
            <person name="Schmutz J."/>
            <person name="Jabbour D."/>
            <person name="Luo H."/>
            <person name="Baker S.E."/>
            <person name="Pisabarro A.G."/>
            <person name="Walton J.D."/>
            <person name="Blanchette R.A."/>
            <person name="Henrissat B."/>
            <person name="Martin F."/>
            <person name="Cullen D."/>
            <person name="Hibbett D.S."/>
            <person name="Grigoriev I.V."/>
        </authorList>
    </citation>
    <scope>NUCLEOTIDE SEQUENCE [LARGE SCALE GENOMIC DNA]</scope>
    <source>
        <strain evidence="7">FD-172 SS1</strain>
    </source>
</reference>
<accession>A0A067MEL5</accession>
<sequence length="219" mass="25478">MPRSQIKQCARCRLTTYCSKECQAKSWKAGHKDSCQPNLLFNTPDGTPVPKPAKYSEDWEEQQVDKALSAWLQQWRALFCQFALISLDLPNHPPERLATHCMTLWVQNNVGHEDKLRDYWIKKAEVKPIDELQREHPELKELFPKGPPDPTKVKYVVLLSNHLNQLRRARCLRFNCRSLEAIRNRPKEPLSKDPTKWSEMLMFAVENLTPELVASSFPS</sequence>
<name>A0A067MEL5_BOTB1</name>
<protein>
    <recommendedName>
        <fullName evidence="5">MYND-type domain-containing protein</fullName>
    </recommendedName>
</protein>
<dbReference type="AlphaFoldDB" id="A0A067MEL5"/>
<evidence type="ECO:0000256" key="4">
    <source>
        <dbReference type="PROSITE-ProRule" id="PRU00134"/>
    </source>
</evidence>
<feature type="domain" description="MYND-type" evidence="5">
    <location>
        <begin position="1"/>
        <end position="35"/>
    </location>
</feature>
<keyword evidence="3" id="KW-0862">Zinc</keyword>
<evidence type="ECO:0000259" key="5">
    <source>
        <dbReference type="PROSITE" id="PS50865"/>
    </source>
</evidence>
<keyword evidence="2 4" id="KW-0863">Zinc-finger</keyword>
<dbReference type="EMBL" id="KL198045">
    <property type="protein sequence ID" value="KDQ13155.1"/>
    <property type="molecule type" value="Genomic_DNA"/>
</dbReference>
<evidence type="ECO:0000256" key="2">
    <source>
        <dbReference type="ARBA" id="ARBA00022771"/>
    </source>
</evidence>
<organism evidence="6 7">
    <name type="scientific">Botryobasidium botryosum (strain FD-172 SS1)</name>
    <dbReference type="NCBI Taxonomy" id="930990"/>
    <lineage>
        <taxon>Eukaryota</taxon>
        <taxon>Fungi</taxon>
        <taxon>Dikarya</taxon>
        <taxon>Basidiomycota</taxon>
        <taxon>Agaricomycotina</taxon>
        <taxon>Agaricomycetes</taxon>
        <taxon>Cantharellales</taxon>
        <taxon>Botryobasidiaceae</taxon>
        <taxon>Botryobasidium</taxon>
    </lineage>
</organism>
<evidence type="ECO:0000313" key="6">
    <source>
        <dbReference type="EMBL" id="KDQ13155.1"/>
    </source>
</evidence>
<proteinExistence type="predicted"/>
<dbReference type="Proteomes" id="UP000027195">
    <property type="component" value="Unassembled WGS sequence"/>
</dbReference>
<evidence type="ECO:0000256" key="1">
    <source>
        <dbReference type="ARBA" id="ARBA00022723"/>
    </source>
</evidence>
<dbReference type="Gene3D" id="6.10.140.2220">
    <property type="match status" value="1"/>
</dbReference>
<keyword evidence="7" id="KW-1185">Reference proteome</keyword>
<dbReference type="HOGENOM" id="CLU_092131_0_0_1"/>
<dbReference type="InParanoid" id="A0A067MEL5"/>
<dbReference type="STRING" id="930990.A0A067MEL5"/>
<dbReference type="GO" id="GO:0008270">
    <property type="term" value="F:zinc ion binding"/>
    <property type="evidence" value="ECO:0007669"/>
    <property type="project" value="UniProtKB-KW"/>
</dbReference>
<dbReference type="SUPFAM" id="SSF144232">
    <property type="entry name" value="HIT/MYND zinc finger-like"/>
    <property type="match status" value="1"/>
</dbReference>
<keyword evidence="1" id="KW-0479">Metal-binding</keyword>
<evidence type="ECO:0000256" key="3">
    <source>
        <dbReference type="ARBA" id="ARBA00022833"/>
    </source>
</evidence>
<dbReference type="InterPro" id="IPR002893">
    <property type="entry name" value="Znf_MYND"/>
</dbReference>